<evidence type="ECO:0000256" key="1">
    <source>
        <dbReference type="SAM" id="MobiDB-lite"/>
    </source>
</evidence>
<evidence type="ECO:0000313" key="2">
    <source>
        <dbReference type="EMBL" id="KAL2508772.1"/>
    </source>
</evidence>
<proteinExistence type="predicted"/>
<gene>
    <name evidence="2" type="ORF">Fot_32419</name>
</gene>
<dbReference type="EMBL" id="JBFOLJ010000009">
    <property type="protein sequence ID" value="KAL2508772.1"/>
    <property type="molecule type" value="Genomic_DNA"/>
</dbReference>
<organism evidence="2 3">
    <name type="scientific">Forsythia ovata</name>
    <dbReference type="NCBI Taxonomy" id="205694"/>
    <lineage>
        <taxon>Eukaryota</taxon>
        <taxon>Viridiplantae</taxon>
        <taxon>Streptophyta</taxon>
        <taxon>Embryophyta</taxon>
        <taxon>Tracheophyta</taxon>
        <taxon>Spermatophyta</taxon>
        <taxon>Magnoliopsida</taxon>
        <taxon>eudicotyledons</taxon>
        <taxon>Gunneridae</taxon>
        <taxon>Pentapetalae</taxon>
        <taxon>asterids</taxon>
        <taxon>lamiids</taxon>
        <taxon>Lamiales</taxon>
        <taxon>Oleaceae</taxon>
        <taxon>Forsythieae</taxon>
        <taxon>Forsythia</taxon>
    </lineage>
</organism>
<accession>A0ABD1T7S8</accession>
<evidence type="ECO:0000313" key="3">
    <source>
        <dbReference type="Proteomes" id="UP001604277"/>
    </source>
</evidence>
<keyword evidence="3" id="KW-1185">Reference proteome</keyword>
<comment type="caution">
    <text evidence="2">The sequence shown here is derived from an EMBL/GenBank/DDBJ whole genome shotgun (WGS) entry which is preliminary data.</text>
</comment>
<dbReference type="Proteomes" id="UP001604277">
    <property type="component" value="Unassembled WGS sequence"/>
</dbReference>
<reference evidence="3" key="1">
    <citation type="submission" date="2024-07" db="EMBL/GenBank/DDBJ databases">
        <title>Two chromosome-level genome assemblies of Korean endemic species Abeliophyllum distichum and Forsythia ovata (Oleaceae).</title>
        <authorList>
            <person name="Jang H."/>
        </authorList>
    </citation>
    <scope>NUCLEOTIDE SEQUENCE [LARGE SCALE GENOMIC DNA]</scope>
</reference>
<protein>
    <submittedName>
        <fullName evidence="2">Uncharacterized protein</fullName>
    </submittedName>
</protein>
<feature type="region of interest" description="Disordered" evidence="1">
    <location>
        <begin position="81"/>
        <end position="123"/>
    </location>
</feature>
<sequence>MVGGGGCNLQEVGRIALGEIIVMAEPIRAVNSISKMTFNVNYFRMLRKKQIEQFFGVINLSDSDSEEERINLMMEKLTIEEAGDLQKQNEDSMKQRKGKRVAGPSGVVDSSGEGETISPRTLFGYSITQRTTSTAFSGHAARDQLERR</sequence>
<dbReference type="AlphaFoldDB" id="A0ABD1T7S8"/>
<name>A0ABD1T7S8_9LAMI</name>